<dbReference type="InterPro" id="IPR008046">
    <property type="entry name" value="Mcm3"/>
</dbReference>
<dbReference type="PROSITE" id="PS00847">
    <property type="entry name" value="MCM_1"/>
    <property type="match status" value="1"/>
</dbReference>
<dbReference type="Pfam" id="PF14551">
    <property type="entry name" value="MCM_N"/>
    <property type="match status" value="1"/>
</dbReference>
<dbReference type="PANTHER" id="PTHR11630:SF46">
    <property type="entry name" value="DNA REPLICATION LICENSING FACTOR MCM3-RELATED"/>
    <property type="match status" value="1"/>
</dbReference>
<dbReference type="EC" id="3.6.4.12" evidence="12"/>
<dbReference type="InterPro" id="IPR001208">
    <property type="entry name" value="MCM_dom"/>
</dbReference>
<dbReference type="GO" id="GO:0017116">
    <property type="term" value="F:single-stranded DNA helicase activity"/>
    <property type="evidence" value="ECO:0007669"/>
    <property type="project" value="TreeGrafter"/>
</dbReference>
<evidence type="ECO:0000256" key="11">
    <source>
        <dbReference type="RuleBase" id="RU004070"/>
    </source>
</evidence>
<dbReference type="Proteomes" id="UP000304947">
    <property type="component" value="Unassembled WGS sequence"/>
</dbReference>
<keyword evidence="5 12" id="KW-0378">Hydrolase</keyword>
<dbReference type="Gene3D" id="2.40.50.140">
    <property type="entry name" value="Nucleic acid-binding proteins"/>
    <property type="match status" value="1"/>
</dbReference>
<gene>
    <name evidence="15" type="ORF">D6C83_06620</name>
</gene>
<evidence type="ECO:0000256" key="12">
    <source>
        <dbReference type="RuleBase" id="RU368061"/>
    </source>
</evidence>
<dbReference type="Pfam" id="PF17855">
    <property type="entry name" value="MCM_lid"/>
    <property type="match status" value="1"/>
</dbReference>
<dbReference type="GO" id="GO:0005656">
    <property type="term" value="C:nuclear pre-replicative complex"/>
    <property type="evidence" value="ECO:0007669"/>
    <property type="project" value="UniProtKB-ARBA"/>
</dbReference>
<feature type="non-terminal residue" evidence="15">
    <location>
        <position position="871"/>
    </location>
</feature>
<evidence type="ECO:0000256" key="2">
    <source>
        <dbReference type="ARBA" id="ARBA00008010"/>
    </source>
</evidence>
<keyword evidence="3 12" id="KW-0235">DNA replication</keyword>
<dbReference type="GO" id="GO:0042555">
    <property type="term" value="C:MCM complex"/>
    <property type="evidence" value="ECO:0007669"/>
    <property type="project" value="UniProtKB-UniRule"/>
</dbReference>
<dbReference type="Gene3D" id="3.40.50.300">
    <property type="entry name" value="P-loop containing nucleotide triphosphate hydrolases"/>
    <property type="match status" value="1"/>
</dbReference>
<dbReference type="PRINTS" id="PR01657">
    <property type="entry name" value="MCMFAMILY"/>
</dbReference>
<dbReference type="GO" id="GO:0031261">
    <property type="term" value="C:DNA replication preinitiation complex"/>
    <property type="evidence" value="ECO:0007669"/>
    <property type="project" value="UniProtKB-ARBA"/>
</dbReference>
<dbReference type="FunFam" id="2.20.28.10:FF:000008">
    <property type="entry name" value="DNA helicase"/>
    <property type="match status" value="1"/>
</dbReference>
<evidence type="ECO:0000259" key="14">
    <source>
        <dbReference type="PROSITE" id="PS50051"/>
    </source>
</evidence>
<dbReference type="Pfam" id="PF23191">
    <property type="entry name" value="WHD_MCM3_C"/>
    <property type="match status" value="1"/>
</dbReference>
<reference evidence="15 16" key="1">
    <citation type="submission" date="2018-10" db="EMBL/GenBank/DDBJ databases">
        <title>Fifty Aureobasidium pullulans genomes reveal a recombining polyextremotolerant generalist.</title>
        <authorList>
            <person name="Gostincar C."/>
            <person name="Turk M."/>
            <person name="Zajc J."/>
            <person name="Gunde-Cimerman N."/>
        </authorList>
    </citation>
    <scope>NUCLEOTIDE SEQUENCE [LARGE SCALE GENOMIC DNA]</scope>
    <source>
        <strain evidence="15 16">EXF-3380</strain>
    </source>
</reference>
<evidence type="ECO:0000256" key="3">
    <source>
        <dbReference type="ARBA" id="ARBA00022705"/>
    </source>
</evidence>
<accession>A0A4T0BPA4</accession>
<dbReference type="InterPro" id="IPR056575">
    <property type="entry name" value="WH_MCM3_C"/>
</dbReference>
<dbReference type="PROSITE" id="PS50051">
    <property type="entry name" value="MCM_2"/>
    <property type="match status" value="1"/>
</dbReference>
<evidence type="ECO:0000256" key="1">
    <source>
        <dbReference type="ARBA" id="ARBA00004123"/>
    </source>
</evidence>
<dbReference type="InterPro" id="IPR012340">
    <property type="entry name" value="NA-bd_OB-fold"/>
</dbReference>
<dbReference type="InterPro" id="IPR027925">
    <property type="entry name" value="MCM_N"/>
</dbReference>
<dbReference type="SUPFAM" id="SSF50249">
    <property type="entry name" value="Nucleic acid-binding proteins"/>
    <property type="match status" value="1"/>
</dbReference>
<evidence type="ECO:0000256" key="13">
    <source>
        <dbReference type="SAM" id="MobiDB-lite"/>
    </source>
</evidence>
<dbReference type="SMART" id="SM00382">
    <property type="entry name" value="AAA"/>
    <property type="match status" value="1"/>
</dbReference>
<evidence type="ECO:0000256" key="4">
    <source>
        <dbReference type="ARBA" id="ARBA00022741"/>
    </source>
</evidence>
<evidence type="ECO:0000256" key="8">
    <source>
        <dbReference type="ARBA" id="ARBA00023125"/>
    </source>
</evidence>
<keyword evidence="4 11" id="KW-0547">Nucleotide-binding</keyword>
<dbReference type="GO" id="GO:0003697">
    <property type="term" value="F:single-stranded DNA binding"/>
    <property type="evidence" value="ECO:0007669"/>
    <property type="project" value="TreeGrafter"/>
</dbReference>
<evidence type="ECO:0000256" key="6">
    <source>
        <dbReference type="ARBA" id="ARBA00022806"/>
    </source>
</evidence>
<dbReference type="InterPro" id="IPR041562">
    <property type="entry name" value="MCM_lid"/>
</dbReference>
<comment type="subcellular location">
    <subcellularLocation>
        <location evidence="1 12">Nucleus</location>
    </subcellularLocation>
</comment>
<evidence type="ECO:0000256" key="5">
    <source>
        <dbReference type="ARBA" id="ARBA00022801"/>
    </source>
</evidence>
<feature type="compositionally biased region" description="Acidic residues" evidence="13">
    <location>
        <begin position="689"/>
        <end position="701"/>
    </location>
</feature>
<dbReference type="GO" id="GO:0043596">
    <property type="term" value="C:nuclear replication fork"/>
    <property type="evidence" value="ECO:0007669"/>
    <property type="project" value="UniProtKB-ARBA"/>
</dbReference>
<comment type="caution">
    <text evidence="15">The sequence shown here is derived from an EMBL/GenBank/DDBJ whole genome shotgun (WGS) entry which is preliminary data.</text>
</comment>
<feature type="domain" description="MCM C-terminal AAA(+) ATPase" evidence="14">
    <location>
        <begin position="302"/>
        <end position="508"/>
    </location>
</feature>
<dbReference type="Gene3D" id="3.30.1640.10">
    <property type="entry name" value="mini-chromosome maintenance (MCM) complex, chain A, domain 1"/>
    <property type="match status" value="1"/>
</dbReference>
<dbReference type="InterPro" id="IPR018525">
    <property type="entry name" value="MCM_CS"/>
</dbReference>
<protein>
    <recommendedName>
        <fullName evidence="12">DNA replication licensing factor MCM3</fullName>
        <ecNumber evidence="12">3.6.4.12</ecNumber>
    </recommendedName>
</protein>
<proteinExistence type="inferred from homology"/>
<dbReference type="AlphaFoldDB" id="A0A4T0BPA4"/>
<comment type="function">
    <text evidence="12">Acts as component of the MCM2-7 complex (MCM complex) which is the replicative helicase essential for 'once per cell cycle' DNA replication initiation and elongation in eukaryotic cells. The active ATPase sites in the MCM2-7 ring are formed through the interaction surfaces of two neighboring subunits such that a critical structure of a conserved arginine finger motif is provided in trans relative to the ATP-binding site of the Walker A box of the adjacent subunit. The six ATPase active sites, however, are likely to contribute differentially to the complex helicase activity.</text>
</comment>
<sequence length="871" mass="95947">MDGLQLRDEAVRDRIRAAEEFLDPNDPRARSYRAEIMVMLGRSSRRLPVSLDEIRAHSREMAEGILNQPFDFSQAFDRAVKNIVNTLPGRPPHETAEDTMYYCAFFGSFGEFATNPRTLSSVHLNHMVSLEGIVTKCSLVRPKVVKSVHYNENKTSFHFREYRDQTMTMNGAASSSVYPTEDDEGNPLVTEYGFSTYRDHQTISIQEMPERAPAGQLPRSVDVIMDDDMVDKVKPGDRIQLVGIYRSLGNRNAGAGSSTFRTLVLANNIILLSSKSGGGIAQATITDTDIRNINRISKQRKVFELLSQSLAPSIYGHDYIKKAILLMLLGGMEKNLDNGTHLRGDINILMVGDPSTAKSQLLRFVLNTAPLAIATTGRGSSGVGLTAAVTSDKETGERRLEAGAMVLADRGVVCIDEFDKMSDVDRVAIHEVMEQQTVTIAKAGIHTSLNARCSVVAAANPIYGQYDTHKDPHRNIALPDSLLSRFDLLFIVTDDIEDGRDRQVSEHVLRMHRYRQPGTEEGAPVREQATQSLGVGLEEEADTDKTSEVYEKFNVMLHAGVTVTVGRGSGRKVEVLSIPFIKKYIQYAKSRFKPILTSGAANHIITTYSSLRNDEIESNQRKTSPMTARTLETLIRLSTAHAKSRLSNRVEQKDAEVAEGILRFALFKEVAEDERRKRRKTRATTEPLSSDDDSEDDDGDMDATTTNRSSARRSGTAASRRNARRTPAAADDDEEHTAPGALPEEDDEELYSATPRTTRTRNTQTQDSAPPPSSSQFSLASSRPASQLLDSQSQFAAPATQGAEEESKGVTEERVAVFQNALGKLLDGSLFADDAADMEPLIAAVNARLGRGVEVFGDEEAEAALVELNER</sequence>
<evidence type="ECO:0000256" key="7">
    <source>
        <dbReference type="ARBA" id="ARBA00022840"/>
    </source>
</evidence>
<evidence type="ECO:0000313" key="15">
    <source>
        <dbReference type="EMBL" id="TIA36470.1"/>
    </source>
</evidence>
<keyword evidence="6 12" id="KW-0347">Helicase</keyword>
<feature type="compositionally biased region" description="Low complexity" evidence="13">
    <location>
        <begin position="754"/>
        <end position="786"/>
    </location>
</feature>
<name>A0A4T0BPA4_AURPU</name>
<dbReference type="PRINTS" id="PR01659">
    <property type="entry name" value="MCMPROTEIN3"/>
</dbReference>
<dbReference type="PANTHER" id="PTHR11630">
    <property type="entry name" value="DNA REPLICATION LICENSING FACTOR MCM FAMILY MEMBER"/>
    <property type="match status" value="1"/>
</dbReference>
<dbReference type="Pfam" id="PF17207">
    <property type="entry name" value="MCM_OB"/>
    <property type="match status" value="1"/>
</dbReference>
<dbReference type="GO" id="GO:0000727">
    <property type="term" value="P:double-strand break repair via break-induced replication"/>
    <property type="evidence" value="ECO:0007669"/>
    <property type="project" value="TreeGrafter"/>
</dbReference>
<keyword evidence="9 12" id="KW-0539">Nucleus</keyword>
<dbReference type="InterPro" id="IPR003593">
    <property type="entry name" value="AAA+_ATPase"/>
</dbReference>
<comment type="catalytic activity">
    <reaction evidence="10 12">
        <text>ATP + H2O = ADP + phosphate + H(+)</text>
        <dbReference type="Rhea" id="RHEA:13065"/>
        <dbReference type="ChEBI" id="CHEBI:15377"/>
        <dbReference type="ChEBI" id="CHEBI:15378"/>
        <dbReference type="ChEBI" id="CHEBI:30616"/>
        <dbReference type="ChEBI" id="CHEBI:43474"/>
        <dbReference type="ChEBI" id="CHEBI:456216"/>
        <dbReference type="EC" id="3.6.4.12"/>
    </reaction>
</comment>
<dbReference type="SMART" id="SM00350">
    <property type="entry name" value="MCM"/>
    <property type="match status" value="1"/>
</dbReference>
<organism evidence="15 16">
    <name type="scientific">Aureobasidium pullulans</name>
    <name type="common">Black yeast</name>
    <name type="synonym">Pullularia pullulans</name>
    <dbReference type="NCBI Taxonomy" id="5580"/>
    <lineage>
        <taxon>Eukaryota</taxon>
        <taxon>Fungi</taxon>
        <taxon>Dikarya</taxon>
        <taxon>Ascomycota</taxon>
        <taxon>Pezizomycotina</taxon>
        <taxon>Dothideomycetes</taxon>
        <taxon>Dothideomycetidae</taxon>
        <taxon>Dothideales</taxon>
        <taxon>Saccotheciaceae</taxon>
        <taxon>Aureobasidium</taxon>
    </lineage>
</organism>
<evidence type="ECO:0000256" key="9">
    <source>
        <dbReference type="ARBA" id="ARBA00023242"/>
    </source>
</evidence>
<dbReference type="SUPFAM" id="SSF52540">
    <property type="entry name" value="P-loop containing nucleoside triphosphate hydrolases"/>
    <property type="match status" value="1"/>
</dbReference>
<dbReference type="InterPro" id="IPR033762">
    <property type="entry name" value="MCM_OB"/>
</dbReference>
<dbReference type="Pfam" id="PF00493">
    <property type="entry name" value="MCM"/>
    <property type="match status" value="1"/>
</dbReference>
<dbReference type="Gene3D" id="2.20.28.10">
    <property type="match status" value="1"/>
</dbReference>
<comment type="subunit">
    <text evidence="12">Component of the MCM2-7 complex.</text>
</comment>
<evidence type="ECO:0000256" key="10">
    <source>
        <dbReference type="ARBA" id="ARBA00047995"/>
    </source>
</evidence>
<dbReference type="GO" id="GO:0005524">
    <property type="term" value="F:ATP binding"/>
    <property type="evidence" value="ECO:0007669"/>
    <property type="project" value="UniProtKB-UniRule"/>
</dbReference>
<feature type="compositionally biased region" description="Low complexity" evidence="13">
    <location>
        <begin position="702"/>
        <end position="729"/>
    </location>
</feature>
<keyword evidence="8 11" id="KW-0238">DNA-binding</keyword>
<feature type="region of interest" description="Disordered" evidence="13">
    <location>
        <begin position="673"/>
        <end position="811"/>
    </location>
</feature>
<dbReference type="GO" id="GO:1902975">
    <property type="term" value="P:mitotic DNA replication initiation"/>
    <property type="evidence" value="ECO:0007669"/>
    <property type="project" value="TreeGrafter"/>
</dbReference>
<dbReference type="InterPro" id="IPR027417">
    <property type="entry name" value="P-loop_NTPase"/>
</dbReference>
<dbReference type="GO" id="GO:0006271">
    <property type="term" value="P:DNA strand elongation involved in DNA replication"/>
    <property type="evidence" value="ECO:0007669"/>
    <property type="project" value="TreeGrafter"/>
</dbReference>
<keyword evidence="7 11" id="KW-0067">ATP-binding</keyword>
<dbReference type="CDD" id="cd17754">
    <property type="entry name" value="MCM3"/>
    <property type="match status" value="1"/>
</dbReference>
<dbReference type="InterPro" id="IPR031327">
    <property type="entry name" value="MCM"/>
</dbReference>
<comment type="similarity">
    <text evidence="2 11">Belongs to the MCM family.</text>
</comment>
<dbReference type="GO" id="GO:0016887">
    <property type="term" value="F:ATP hydrolysis activity"/>
    <property type="evidence" value="ECO:0007669"/>
    <property type="project" value="RHEA"/>
</dbReference>
<dbReference type="EMBL" id="QZBU01002490">
    <property type="protein sequence ID" value="TIA36470.1"/>
    <property type="molecule type" value="Genomic_DNA"/>
</dbReference>
<evidence type="ECO:0000313" key="16">
    <source>
        <dbReference type="Proteomes" id="UP000304947"/>
    </source>
</evidence>
<dbReference type="GO" id="GO:0006279">
    <property type="term" value="P:premeiotic DNA replication"/>
    <property type="evidence" value="ECO:0007669"/>
    <property type="project" value="UniProtKB-ARBA"/>
</dbReference>